<dbReference type="Ensembl" id="ENSOART00020033731.2">
    <property type="protein sequence ID" value="ENSOARP00020027849.2"/>
    <property type="gene ID" value="ENSOARG00020021077.2"/>
</dbReference>
<reference evidence="1" key="1">
    <citation type="submission" date="2020-11" db="EMBL/GenBank/DDBJ databases">
        <authorList>
            <person name="Davenport K.M."/>
            <person name="Bickhart D.M."/>
            <person name="Smith T.P.L."/>
            <person name="Murdoch B.M."/>
            <person name="Rosen B.D."/>
        </authorList>
    </citation>
    <scope>NUCLEOTIDE SEQUENCE [LARGE SCALE GENOMIC DNA]</scope>
    <source>
        <strain evidence="1">OAR_USU_Benz2616</strain>
    </source>
</reference>
<reference evidence="1" key="3">
    <citation type="submission" date="2025-09" db="UniProtKB">
        <authorList>
            <consortium name="Ensembl"/>
        </authorList>
    </citation>
    <scope>IDENTIFICATION</scope>
</reference>
<reference evidence="1" key="2">
    <citation type="submission" date="2025-08" db="UniProtKB">
        <authorList>
            <consortium name="Ensembl"/>
        </authorList>
    </citation>
    <scope>IDENTIFICATION</scope>
</reference>
<gene>
    <name evidence="1" type="primary">GRID2</name>
</gene>
<sequence>MNQGILALVSSIGCTSAGSLQSLADAMHIPHLFIQRSTAGTPRSGCGLTRSNRNDDYTLSVRPPVYLNDVILRVVTEYAWQKFIIFYDSEYDIRGIQEFLDKVSQQGMDVALQKVENNINKMITTLFDTMRIEELNRYRDTLRRAILVMNPATAKSFITEIKGRQRIWIGVSPGKASQGPDGLQTDATTRKIYISLSQQAVANTTVQGLQATAKCFLQSNSRISKLNLTPLRAELSVEVGPYSLENERI</sequence>
<evidence type="ECO:0000313" key="1">
    <source>
        <dbReference type="Ensembl" id="ENSOARP00020027849.2"/>
    </source>
</evidence>
<proteinExistence type="predicted"/>
<protein>
    <submittedName>
        <fullName evidence="1">Glutamate ionotropic receptor delta type subunit 2</fullName>
    </submittedName>
</protein>
<organism evidence="1">
    <name type="scientific">Ovis aries</name>
    <name type="common">Sheep</name>
    <dbReference type="NCBI Taxonomy" id="9940"/>
    <lineage>
        <taxon>Eukaryota</taxon>
        <taxon>Metazoa</taxon>
        <taxon>Chordata</taxon>
        <taxon>Craniata</taxon>
        <taxon>Vertebrata</taxon>
        <taxon>Euteleostomi</taxon>
        <taxon>Mammalia</taxon>
        <taxon>Eutheria</taxon>
        <taxon>Laurasiatheria</taxon>
        <taxon>Artiodactyla</taxon>
        <taxon>Ruminantia</taxon>
        <taxon>Pecora</taxon>
        <taxon>Bovidae</taxon>
        <taxon>Caprinae</taxon>
        <taxon>Ovis</taxon>
    </lineage>
</organism>
<accession>A0AC11CAU0</accession>
<name>A0AC11CAU0_SHEEP</name>